<keyword evidence="4" id="KW-1185">Reference proteome</keyword>
<dbReference type="AlphaFoldDB" id="A0A3N4J917"/>
<keyword evidence="1" id="KW-1133">Transmembrane helix</keyword>
<evidence type="ECO:0000313" key="4">
    <source>
        <dbReference type="Proteomes" id="UP000276215"/>
    </source>
</evidence>
<evidence type="ECO:0000256" key="1">
    <source>
        <dbReference type="SAM" id="Phobius"/>
    </source>
</evidence>
<reference evidence="3 4" key="1">
    <citation type="journal article" date="2018" name="Nat. Ecol. Evol.">
        <title>Pezizomycetes genomes reveal the molecular basis of ectomycorrhizal truffle lifestyle.</title>
        <authorList>
            <person name="Murat C."/>
            <person name="Payen T."/>
            <person name="Noel B."/>
            <person name="Kuo A."/>
            <person name="Morin E."/>
            <person name="Chen J."/>
            <person name="Kohler A."/>
            <person name="Krizsan K."/>
            <person name="Balestrini R."/>
            <person name="Da Silva C."/>
            <person name="Montanini B."/>
            <person name="Hainaut M."/>
            <person name="Levati E."/>
            <person name="Barry K.W."/>
            <person name="Belfiori B."/>
            <person name="Cichocki N."/>
            <person name="Clum A."/>
            <person name="Dockter R.B."/>
            <person name="Fauchery L."/>
            <person name="Guy J."/>
            <person name="Iotti M."/>
            <person name="Le Tacon F."/>
            <person name="Lindquist E.A."/>
            <person name="Lipzen A."/>
            <person name="Malagnac F."/>
            <person name="Mello A."/>
            <person name="Molinier V."/>
            <person name="Miyauchi S."/>
            <person name="Poulain J."/>
            <person name="Riccioni C."/>
            <person name="Rubini A."/>
            <person name="Sitrit Y."/>
            <person name="Splivallo R."/>
            <person name="Traeger S."/>
            <person name="Wang M."/>
            <person name="Zifcakova L."/>
            <person name="Wipf D."/>
            <person name="Zambonelli A."/>
            <person name="Paolocci F."/>
            <person name="Nowrousian M."/>
            <person name="Ottonello S."/>
            <person name="Baldrian P."/>
            <person name="Spatafora J.W."/>
            <person name="Henrissat B."/>
            <person name="Nagy L.G."/>
            <person name="Aury J.M."/>
            <person name="Wincker P."/>
            <person name="Grigoriev I.V."/>
            <person name="Bonfante P."/>
            <person name="Martin F.M."/>
        </authorList>
    </citation>
    <scope>NUCLEOTIDE SEQUENCE [LARGE SCALE GENOMIC DNA]</scope>
    <source>
        <strain evidence="3 4">120613-1</strain>
    </source>
</reference>
<keyword evidence="2" id="KW-0732">Signal</keyword>
<keyword evidence="1" id="KW-0472">Membrane</keyword>
<evidence type="ECO:0000256" key="2">
    <source>
        <dbReference type="SAM" id="SignalP"/>
    </source>
</evidence>
<accession>A0A3N4J917</accession>
<dbReference type="OrthoDB" id="5386564at2759"/>
<name>A0A3N4J917_9PEZI</name>
<evidence type="ECO:0000313" key="3">
    <source>
        <dbReference type="EMBL" id="RPA94685.1"/>
    </source>
</evidence>
<feature type="chain" id="PRO_5018309946" evidence="2">
    <location>
        <begin position="20"/>
        <end position="239"/>
    </location>
</feature>
<gene>
    <name evidence="3" type="ORF">L873DRAFT_1830184</name>
</gene>
<feature type="signal peptide" evidence="2">
    <location>
        <begin position="1"/>
        <end position="19"/>
    </location>
</feature>
<feature type="transmembrane region" description="Helical" evidence="1">
    <location>
        <begin position="111"/>
        <end position="128"/>
    </location>
</feature>
<protein>
    <submittedName>
        <fullName evidence="3">Uncharacterized protein</fullName>
    </submittedName>
</protein>
<feature type="transmembrane region" description="Helical" evidence="1">
    <location>
        <begin position="37"/>
        <end position="54"/>
    </location>
</feature>
<sequence length="239" mass="26180">MWLTVPPLTLLIWTMNGIAQLFVKPEAGSPMAGFNPAWALVPYLILFGVVAVYHRREGLKPGEEGEASEGGRGRVEDGDMSEDFLDFFLDKVYALTTALQTYFTARRIRRITITLLLVGGLIAGYLALQHFAQYITPLANAVSSRLFSSKTASPELSPTAPTQDAWEDMDFMYFVPSTSSSEQSTHSGMENAFGEYHHSGANAFEDEVKEGLGWKGVLRLAAVLVMGPAGAVAIRRRTL</sequence>
<dbReference type="EMBL" id="ML120434">
    <property type="protein sequence ID" value="RPA94685.1"/>
    <property type="molecule type" value="Genomic_DNA"/>
</dbReference>
<keyword evidence="1" id="KW-0812">Transmembrane</keyword>
<proteinExistence type="predicted"/>
<dbReference type="Proteomes" id="UP000276215">
    <property type="component" value="Unassembled WGS sequence"/>
</dbReference>
<organism evidence="3 4">
    <name type="scientific">Choiromyces venosus 120613-1</name>
    <dbReference type="NCBI Taxonomy" id="1336337"/>
    <lineage>
        <taxon>Eukaryota</taxon>
        <taxon>Fungi</taxon>
        <taxon>Dikarya</taxon>
        <taxon>Ascomycota</taxon>
        <taxon>Pezizomycotina</taxon>
        <taxon>Pezizomycetes</taxon>
        <taxon>Pezizales</taxon>
        <taxon>Tuberaceae</taxon>
        <taxon>Choiromyces</taxon>
    </lineage>
</organism>
<feature type="transmembrane region" description="Helical" evidence="1">
    <location>
        <begin position="216"/>
        <end position="234"/>
    </location>
</feature>